<reference evidence="1 2" key="1">
    <citation type="journal article" date="2018" name="Front. Plant Sci.">
        <title>Red Clover (Trifolium pratense) and Zigzag Clover (T. medium) - A Picture of Genomic Similarities and Differences.</title>
        <authorList>
            <person name="Dluhosova J."/>
            <person name="Istvanek J."/>
            <person name="Nedelnik J."/>
            <person name="Repkova J."/>
        </authorList>
    </citation>
    <scope>NUCLEOTIDE SEQUENCE [LARGE SCALE GENOMIC DNA]</scope>
    <source>
        <strain evidence="2">cv. 10/8</strain>
        <tissue evidence="1">Leaf</tissue>
    </source>
</reference>
<comment type="caution">
    <text evidence="1">The sequence shown here is derived from an EMBL/GenBank/DDBJ whole genome shotgun (WGS) entry which is preliminary data.</text>
</comment>
<keyword evidence="2" id="KW-1185">Reference proteome</keyword>
<name>A0A392PKV8_9FABA</name>
<accession>A0A392PKV8</accession>
<evidence type="ECO:0000313" key="2">
    <source>
        <dbReference type="Proteomes" id="UP000265520"/>
    </source>
</evidence>
<dbReference type="EMBL" id="LXQA010080553">
    <property type="protein sequence ID" value="MCI11535.1"/>
    <property type="molecule type" value="Genomic_DNA"/>
</dbReference>
<dbReference type="Proteomes" id="UP000265520">
    <property type="component" value="Unassembled WGS sequence"/>
</dbReference>
<feature type="non-terminal residue" evidence="1">
    <location>
        <position position="1"/>
    </location>
</feature>
<sequence length="23" mass="2497">NEGLNLPDSPFSYRVDTGISAIM</sequence>
<dbReference type="AlphaFoldDB" id="A0A392PKV8"/>
<organism evidence="1 2">
    <name type="scientific">Trifolium medium</name>
    <dbReference type="NCBI Taxonomy" id="97028"/>
    <lineage>
        <taxon>Eukaryota</taxon>
        <taxon>Viridiplantae</taxon>
        <taxon>Streptophyta</taxon>
        <taxon>Embryophyta</taxon>
        <taxon>Tracheophyta</taxon>
        <taxon>Spermatophyta</taxon>
        <taxon>Magnoliopsida</taxon>
        <taxon>eudicotyledons</taxon>
        <taxon>Gunneridae</taxon>
        <taxon>Pentapetalae</taxon>
        <taxon>rosids</taxon>
        <taxon>fabids</taxon>
        <taxon>Fabales</taxon>
        <taxon>Fabaceae</taxon>
        <taxon>Papilionoideae</taxon>
        <taxon>50 kb inversion clade</taxon>
        <taxon>NPAAA clade</taxon>
        <taxon>Hologalegina</taxon>
        <taxon>IRL clade</taxon>
        <taxon>Trifolieae</taxon>
        <taxon>Trifolium</taxon>
    </lineage>
</organism>
<proteinExistence type="predicted"/>
<evidence type="ECO:0000313" key="1">
    <source>
        <dbReference type="EMBL" id="MCI11535.1"/>
    </source>
</evidence>
<protein>
    <submittedName>
        <fullName evidence="1">Uncharacterized protein</fullName>
    </submittedName>
</protein>